<dbReference type="SMR" id="A0A314KKC6"/>
<evidence type="ECO:0000313" key="4">
    <source>
        <dbReference type="Proteomes" id="UP000187609"/>
    </source>
</evidence>
<dbReference type="PANTHER" id="PTHR47723:SF23">
    <property type="entry name" value="REVERSE TRANSCRIPTASE-LIKE PROTEIN"/>
    <property type="match status" value="1"/>
</dbReference>
<dbReference type="AlphaFoldDB" id="A0A314KKC6"/>
<dbReference type="GO" id="GO:0004523">
    <property type="term" value="F:RNA-DNA hybrid ribonuclease activity"/>
    <property type="evidence" value="ECO:0007669"/>
    <property type="project" value="InterPro"/>
</dbReference>
<dbReference type="PANTHER" id="PTHR47723">
    <property type="entry name" value="OS05G0353850 PROTEIN"/>
    <property type="match status" value="1"/>
</dbReference>
<dbReference type="EMBL" id="MJEQ01001719">
    <property type="protein sequence ID" value="OIT29690.1"/>
    <property type="molecule type" value="Genomic_DNA"/>
</dbReference>
<gene>
    <name evidence="3" type="ORF">A4A49_59054</name>
</gene>
<dbReference type="Gene3D" id="3.30.420.10">
    <property type="entry name" value="Ribonuclease H-like superfamily/Ribonuclease H"/>
    <property type="match status" value="1"/>
</dbReference>
<keyword evidence="1" id="KW-0812">Transmembrane</keyword>
<dbReference type="InterPro" id="IPR053151">
    <property type="entry name" value="RNase_H-like"/>
</dbReference>
<dbReference type="CDD" id="cd06222">
    <property type="entry name" value="RNase_H_like"/>
    <property type="match status" value="1"/>
</dbReference>
<dbReference type="GO" id="GO:0003676">
    <property type="term" value="F:nucleic acid binding"/>
    <property type="evidence" value="ECO:0007669"/>
    <property type="project" value="InterPro"/>
</dbReference>
<dbReference type="InterPro" id="IPR036397">
    <property type="entry name" value="RNaseH_sf"/>
</dbReference>
<dbReference type="SUPFAM" id="SSF53098">
    <property type="entry name" value="Ribonuclease H-like"/>
    <property type="match status" value="1"/>
</dbReference>
<evidence type="ECO:0000313" key="3">
    <source>
        <dbReference type="EMBL" id="OIT29690.1"/>
    </source>
</evidence>
<dbReference type="Pfam" id="PF13456">
    <property type="entry name" value="RVT_3"/>
    <property type="match status" value="1"/>
</dbReference>
<sequence length="263" mass="30710">IEHMLFRFTYSRVIWKQCHIKHNYPQRLDNELTAFNWLKYQLRSKKCFNHYIRWTVFLPILIWYIWTTRNGRIFQRNNSYPNISHVISSAQKFFLIGKWGPTNIPKKTIHIKWEPPIEGFFKSNINGSCLGNPGRGGIGEIFRDSNRNWILGFNMGFAHTTNIQMEPMSLLQGLKLAIQKRLTPLVIETDCQELINLLTNDNCLYQNIIDDCRFLLTEAGTPILKHAFKEANGVANKLAKNGCNLDSFDKLMLYYYPPAFAIS</sequence>
<keyword evidence="1" id="KW-1133">Transmembrane helix</keyword>
<dbReference type="Gramene" id="OIT29690">
    <property type="protein sequence ID" value="OIT29690"/>
    <property type="gene ID" value="A4A49_59054"/>
</dbReference>
<evidence type="ECO:0000256" key="1">
    <source>
        <dbReference type="SAM" id="Phobius"/>
    </source>
</evidence>
<dbReference type="Proteomes" id="UP000187609">
    <property type="component" value="Unassembled WGS sequence"/>
</dbReference>
<dbReference type="InterPro" id="IPR012337">
    <property type="entry name" value="RNaseH-like_sf"/>
</dbReference>
<name>A0A314KKC6_NICAT</name>
<proteinExistence type="predicted"/>
<comment type="caution">
    <text evidence="3">The sequence shown here is derived from an EMBL/GenBank/DDBJ whole genome shotgun (WGS) entry which is preliminary data.</text>
</comment>
<organism evidence="3 4">
    <name type="scientific">Nicotiana attenuata</name>
    <name type="common">Coyote tobacco</name>
    <dbReference type="NCBI Taxonomy" id="49451"/>
    <lineage>
        <taxon>Eukaryota</taxon>
        <taxon>Viridiplantae</taxon>
        <taxon>Streptophyta</taxon>
        <taxon>Embryophyta</taxon>
        <taxon>Tracheophyta</taxon>
        <taxon>Spermatophyta</taxon>
        <taxon>Magnoliopsida</taxon>
        <taxon>eudicotyledons</taxon>
        <taxon>Gunneridae</taxon>
        <taxon>Pentapetalae</taxon>
        <taxon>asterids</taxon>
        <taxon>lamiids</taxon>
        <taxon>Solanales</taxon>
        <taxon>Solanaceae</taxon>
        <taxon>Nicotianoideae</taxon>
        <taxon>Nicotianeae</taxon>
        <taxon>Nicotiana</taxon>
    </lineage>
</organism>
<dbReference type="STRING" id="49451.A0A314KKC6"/>
<keyword evidence="4" id="KW-1185">Reference proteome</keyword>
<protein>
    <submittedName>
        <fullName evidence="3">Ribonuclease h protein</fullName>
    </submittedName>
</protein>
<accession>A0A314KKC6</accession>
<dbReference type="PROSITE" id="PS50879">
    <property type="entry name" value="RNASE_H_1"/>
    <property type="match status" value="1"/>
</dbReference>
<keyword evidence="1" id="KW-0472">Membrane</keyword>
<evidence type="ECO:0000259" key="2">
    <source>
        <dbReference type="PROSITE" id="PS50879"/>
    </source>
</evidence>
<dbReference type="InterPro" id="IPR044730">
    <property type="entry name" value="RNase_H-like_dom_plant"/>
</dbReference>
<feature type="non-terminal residue" evidence="3">
    <location>
        <position position="263"/>
    </location>
</feature>
<feature type="domain" description="RNase H type-1" evidence="2">
    <location>
        <begin position="117"/>
        <end position="244"/>
    </location>
</feature>
<feature type="non-terminal residue" evidence="3">
    <location>
        <position position="1"/>
    </location>
</feature>
<dbReference type="InterPro" id="IPR002156">
    <property type="entry name" value="RNaseH_domain"/>
</dbReference>
<reference evidence="3" key="1">
    <citation type="submission" date="2016-11" db="EMBL/GenBank/DDBJ databases">
        <title>The genome of Nicotiana attenuata.</title>
        <authorList>
            <person name="Xu S."/>
            <person name="Brockmoeller T."/>
            <person name="Gaquerel E."/>
            <person name="Navarro A."/>
            <person name="Kuhl H."/>
            <person name="Gase K."/>
            <person name="Ling Z."/>
            <person name="Zhou W."/>
            <person name="Kreitzer C."/>
            <person name="Stanke M."/>
            <person name="Tang H."/>
            <person name="Lyons E."/>
            <person name="Pandey P."/>
            <person name="Pandey S.P."/>
            <person name="Timmermann B."/>
            <person name="Baldwin I.T."/>
        </authorList>
    </citation>
    <scope>NUCLEOTIDE SEQUENCE [LARGE SCALE GENOMIC DNA]</scope>
    <source>
        <strain evidence="3">UT</strain>
    </source>
</reference>
<feature type="transmembrane region" description="Helical" evidence="1">
    <location>
        <begin position="48"/>
        <end position="66"/>
    </location>
</feature>